<dbReference type="GO" id="GO:0004029">
    <property type="term" value="F:aldehyde dehydrogenase (NAD+) activity"/>
    <property type="evidence" value="ECO:0007669"/>
    <property type="project" value="TreeGrafter"/>
</dbReference>
<dbReference type="CDD" id="cd05262">
    <property type="entry name" value="SDR_a7"/>
    <property type="match status" value="1"/>
</dbReference>
<dbReference type="Gene3D" id="3.40.50.720">
    <property type="entry name" value="NAD(P)-binding Rossmann-like Domain"/>
    <property type="match status" value="1"/>
</dbReference>
<dbReference type="AlphaFoldDB" id="A0AAE3GM39"/>
<keyword evidence="3" id="KW-1185">Reference proteome</keyword>
<organism evidence="2 3">
    <name type="scientific">Goodfellowiella coeruleoviolacea</name>
    <dbReference type="NCBI Taxonomy" id="334858"/>
    <lineage>
        <taxon>Bacteria</taxon>
        <taxon>Bacillati</taxon>
        <taxon>Actinomycetota</taxon>
        <taxon>Actinomycetes</taxon>
        <taxon>Pseudonocardiales</taxon>
        <taxon>Pseudonocardiaceae</taxon>
        <taxon>Goodfellowiella</taxon>
    </lineage>
</organism>
<dbReference type="SUPFAM" id="SSF51735">
    <property type="entry name" value="NAD(P)-binding Rossmann-fold domains"/>
    <property type="match status" value="1"/>
</dbReference>
<dbReference type="PANTHER" id="PTHR48079:SF6">
    <property type="entry name" value="NAD(P)-BINDING DOMAIN-CONTAINING PROTEIN-RELATED"/>
    <property type="match status" value="1"/>
</dbReference>
<reference evidence="2" key="1">
    <citation type="submission" date="2022-06" db="EMBL/GenBank/DDBJ databases">
        <title>Genomic Encyclopedia of Archaeal and Bacterial Type Strains, Phase II (KMG-II): from individual species to whole genera.</title>
        <authorList>
            <person name="Goeker M."/>
        </authorList>
    </citation>
    <scope>NUCLEOTIDE SEQUENCE</scope>
    <source>
        <strain evidence="2">DSM 43935</strain>
    </source>
</reference>
<evidence type="ECO:0000313" key="3">
    <source>
        <dbReference type="Proteomes" id="UP001206128"/>
    </source>
</evidence>
<dbReference type="InterPro" id="IPR001509">
    <property type="entry name" value="Epimerase_deHydtase"/>
</dbReference>
<sequence length="307" mass="31533">MRVFVTGASGHLGSAVVPELLEAGHQVVGLARSDKSAAALTAAGAQVHRGDLDDLDGLAAAAAAADAVIHLAFKHDAMFAGDFDGAVAADLRAINTLGNALAGTGKPLVATSGTALFAFAGLQGLLTEADVLDAGPRIEAENAVVALAERGIRSSVVRLPPTVHSSLDHHGFIPTFISIARSKGVSAYVGDGANHWPAVHTLDAARLYRLALESAPAGSRLHAVDDEGIAFRQIAEGIGRGLNLPVVSIPPTQAEAHFGFLSAHAQADNPSSSTLTRDLLGWKPVQPGLIDDLGQGHYFDAPSTTPR</sequence>
<evidence type="ECO:0000313" key="2">
    <source>
        <dbReference type="EMBL" id="MCP2170085.1"/>
    </source>
</evidence>
<accession>A0AAE3GM39</accession>
<comment type="caution">
    <text evidence="2">The sequence shown here is derived from an EMBL/GenBank/DDBJ whole genome shotgun (WGS) entry which is preliminary data.</text>
</comment>
<dbReference type="EMBL" id="JAMTCK010000024">
    <property type="protein sequence ID" value="MCP2170085.1"/>
    <property type="molecule type" value="Genomic_DNA"/>
</dbReference>
<gene>
    <name evidence="2" type="ORF">LX83_006973</name>
</gene>
<proteinExistence type="predicted"/>
<dbReference type="RefSeq" id="WP_253779876.1">
    <property type="nucleotide sequence ID" value="NZ_JAMTCK010000024.1"/>
</dbReference>
<dbReference type="Pfam" id="PF01370">
    <property type="entry name" value="Epimerase"/>
    <property type="match status" value="1"/>
</dbReference>
<protein>
    <submittedName>
        <fullName evidence="2">Nucleoside-diphosphate-sugar epimerase</fullName>
    </submittedName>
</protein>
<dbReference type="Proteomes" id="UP001206128">
    <property type="component" value="Unassembled WGS sequence"/>
</dbReference>
<feature type="domain" description="NAD-dependent epimerase/dehydratase" evidence="1">
    <location>
        <begin position="3"/>
        <end position="73"/>
    </location>
</feature>
<dbReference type="GO" id="GO:0005737">
    <property type="term" value="C:cytoplasm"/>
    <property type="evidence" value="ECO:0007669"/>
    <property type="project" value="TreeGrafter"/>
</dbReference>
<dbReference type="InterPro" id="IPR036291">
    <property type="entry name" value="NAD(P)-bd_dom_sf"/>
</dbReference>
<name>A0AAE3GM39_9PSEU</name>
<dbReference type="PANTHER" id="PTHR48079">
    <property type="entry name" value="PROTEIN YEEZ"/>
    <property type="match status" value="1"/>
</dbReference>
<evidence type="ECO:0000259" key="1">
    <source>
        <dbReference type="Pfam" id="PF01370"/>
    </source>
</evidence>
<dbReference type="InterPro" id="IPR051783">
    <property type="entry name" value="NAD(P)-dependent_oxidoreduct"/>
</dbReference>